<keyword evidence="2" id="KW-0808">Transferase</keyword>
<dbReference type="KEGG" id="daf:Desaf_0730"/>
<dbReference type="Proteomes" id="UP000007844">
    <property type="component" value="Chromosome"/>
</dbReference>
<dbReference type="RefSeq" id="WP_014258917.1">
    <property type="nucleotide sequence ID" value="NC_016629.1"/>
</dbReference>
<sequence length="297" mass="33744">MSVFEPVFAIVTPSYNQAAFLPKTLESVLTQEGDFRIDYLVKDGGSSDGSVEILARFKSMVDSGELPCRCQGVSFRYDSGRDDGQYEAINAGFAQTSGNIMAWLNSDDMYLPGALATVATVFGRFPQVDWLTSNQIKLNSRGMLVELDMVGPFPRRMVQRGLYNGRDNRFIQQESTFWRRSLWDKAGGLDTRYRYAADFDLWTRFACETDLVLVDTLLAAFRRHGNQKTATFERYEREMDAMVTGSHLDKARMLASRAMSRVRGLDRISLCGLTAPAVTYCRETDTWRMRTLRGTRR</sequence>
<feature type="domain" description="Glycosyltransferase 2-like" evidence="1">
    <location>
        <begin position="10"/>
        <end position="124"/>
    </location>
</feature>
<keyword evidence="3" id="KW-1185">Reference proteome</keyword>
<evidence type="ECO:0000259" key="1">
    <source>
        <dbReference type="Pfam" id="PF00535"/>
    </source>
</evidence>
<reference evidence="2 3" key="1">
    <citation type="journal article" date="2011" name="J. Bacteriol.">
        <title>Genome sequence of the mercury-methylating and pleomorphic Desulfovibrio africanus Strain Walvis Bay.</title>
        <authorList>
            <person name="Brown S.D."/>
            <person name="Wall J.D."/>
            <person name="Kucken A.M."/>
            <person name="Gilmour C.C."/>
            <person name="Podar M."/>
            <person name="Brandt C.C."/>
            <person name="Teshima H."/>
            <person name="Detter J.C."/>
            <person name="Han C.S."/>
            <person name="Land M.L."/>
            <person name="Lucas S."/>
            <person name="Han J."/>
            <person name="Pennacchio L."/>
            <person name="Nolan M."/>
            <person name="Pitluck S."/>
            <person name="Woyke T."/>
            <person name="Goodwin L."/>
            <person name="Palumbo A.V."/>
            <person name="Elias D.A."/>
        </authorList>
    </citation>
    <scope>NUCLEOTIDE SEQUENCE [LARGE SCALE GENOMIC DNA]</scope>
    <source>
        <strain evidence="2 3">Walvis Bay</strain>
    </source>
</reference>
<accession>F3YUQ4</accession>
<dbReference type="CDD" id="cd06433">
    <property type="entry name" value="GT_2_WfgS_like"/>
    <property type="match status" value="1"/>
</dbReference>
<proteinExistence type="predicted"/>
<dbReference type="AlphaFoldDB" id="F3YUQ4"/>
<dbReference type="SUPFAM" id="SSF53448">
    <property type="entry name" value="Nucleotide-diphospho-sugar transferases"/>
    <property type="match status" value="1"/>
</dbReference>
<dbReference type="Gene3D" id="3.90.550.10">
    <property type="entry name" value="Spore Coat Polysaccharide Biosynthesis Protein SpsA, Chain A"/>
    <property type="match status" value="1"/>
</dbReference>
<gene>
    <name evidence="2" type="ORF">Desaf_0730</name>
</gene>
<dbReference type="InterPro" id="IPR001173">
    <property type="entry name" value="Glyco_trans_2-like"/>
</dbReference>
<dbReference type="EMBL" id="CP003221">
    <property type="protein sequence ID" value="EGJ49081.1"/>
    <property type="molecule type" value="Genomic_DNA"/>
</dbReference>
<evidence type="ECO:0000313" key="2">
    <source>
        <dbReference type="EMBL" id="EGJ49081.1"/>
    </source>
</evidence>
<dbReference type="STRING" id="690850.Desaf_0730"/>
<dbReference type="HOGENOM" id="CLU_025996_21_0_7"/>
<dbReference type="InterPro" id="IPR029044">
    <property type="entry name" value="Nucleotide-diphossugar_trans"/>
</dbReference>
<dbReference type="PANTHER" id="PTHR22916">
    <property type="entry name" value="GLYCOSYLTRANSFERASE"/>
    <property type="match status" value="1"/>
</dbReference>
<dbReference type="Pfam" id="PF00535">
    <property type="entry name" value="Glycos_transf_2"/>
    <property type="match status" value="1"/>
</dbReference>
<name>F3YUQ4_DESAF</name>
<evidence type="ECO:0000313" key="3">
    <source>
        <dbReference type="Proteomes" id="UP000007844"/>
    </source>
</evidence>
<dbReference type="PANTHER" id="PTHR22916:SF65">
    <property type="entry name" value="SLR1065 PROTEIN"/>
    <property type="match status" value="1"/>
</dbReference>
<dbReference type="eggNOG" id="COG1215">
    <property type="taxonomic scope" value="Bacteria"/>
</dbReference>
<organism evidence="2 3">
    <name type="scientific">Desulfocurvibacter africanus subsp. africanus str. Walvis Bay</name>
    <dbReference type="NCBI Taxonomy" id="690850"/>
    <lineage>
        <taxon>Bacteria</taxon>
        <taxon>Pseudomonadati</taxon>
        <taxon>Thermodesulfobacteriota</taxon>
        <taxon>Desulfovibrionia</taxon>
        <taxon>Desulfovibrionales</taxon>
        <taxon>Desulfovibrionaceae</taxon>
        <taxon>Desulfocurvibacter</taxon>
    </lineage>
</organism>
<protein>
    <submittedName>
        <fullName evidence="2">Glycosyl transferase family 2</fullName>
    </submittedName>
</protein>
<dbReference type="GO" id="GO:0016758">
    <property type="term" value="F:hexosyltransferase activity"/>
    <property type="evidence" value="ECO:0007669"/>
    <property type="project" value="UniProtKB-ARBA"/>
</dbReference>